<keyword evidence="3" id="KW-1185">Reference proteome</keyword>
<dbReference type="SUPFAM" id="SSF55785">
    <property type="entry name" value="PYP-like sensor domain (PAS domain)"/>
    <property type="match status" value="1"/>
</dbReference>
<reference evidence="2" key="1">
    <citation type="journal article" date="2015" name="Int. J. Syst. Evol. Microbiol.">
        <title>Rhizobium alvei sp. nov., isolated from a freshwater river.</title>
        <authorList>
            <person name="Sheu S.Y."/>
            <person name="Huang H.W."/>
            <person name="Young C.C."/>
            <person name="Chen W.M."/>
        </authorList>
    </citation>
    <scope>NUCLEOTIDE SEQUENCE</scope>
    <source>
        <strain evidence="2">TNR-22</strain>
    </source>
</reference>
<dbReference type="PANTHER" id="PTHR44757:SF2">
    <property type="entry name" value="BIOFILM ARCHITECTURE MAINTENANCE PROTEIN MBAA"/>
    <property type="match status" value="1"/>
</dbReference>
<dbReference type="InterPro" id="IPR043128">
    <property type="entry name" value="Rev_trsase/Diguanyl_cyclase"/>
</dbReference>
<dbReference type="PROSITE" id="PS50887">
    <property type="entry name" value="GGDEF"/>
    <property type="match status" value="1"/>
</dbReference>
<dbReference type="InterPro" id="IPR029787">
    <property type="entry name" value="Nucleotide_cyclase"/>
</dbReference>
<dbReference type="SMART" id="SM00267">
    <property type="entry name" value="GGDEF"/>
    <property type="match status" value="1"/>
</dbReference>
<gene>
    <name evidence="2" type="ORF">Q4481_18380</name>
</gene>
<feature type="domain" description="GGDEF" evidence="1">
    <location>
        <begin position="173"/>
        <end position="306"/>
    </location>
</feature>
<dbReference type="PANTHER" id="PTHR44757">
    <property type="entry name" value="DIGUANYLATE CYCLASE DGCP"/>
    <property type="match status" value="1"/>
</dbReference>
<comment type="caution">
    <text evidence="2">The sequence shown here is derived from an EMBL/GenBank/DDBJ whole genome shotgun (WGS) entry which is preliminary data.</text>
</comment>
<dbReference type="InterPro" id="IPR000160">
    <property type="entry name" value="GGDEF_dom"/>
</dbReference>
<dbReference type="EC" id="2.7.7.65" evidence="2"/>
<dbReference type="NCBIfam" id="TIGR00254">
    <property type="entry name" value="GGDEF"/>
    <property type="match status" value="1"/>
</dbReference>
<dbReference type="Proteomes" id="UP001174932">
    <property type="component" value="Unassembled WGS sequence"/>
</dbReference>
<dbReference type="InterPro" id="IPR035965">
    <property type="entry name" value="PAS-like_dom_sf"/>
</dbReference>
<keyword evidence="2" id="KW-0548">Nucleotidyltransferase</keyword>
<dbReference type="CDD" id="cd01949">
    <property type="entry name" value="GGDEF"/>
    <property type="match status" value="1"/>
</dbReference>
<protein>
    <submittedName>
        <fullName evidence="2">GGDEF domain-containing protein</fullName>
        <ecNumber evidence="2">2.7.7.65</ecNumber>
    </submittedName>
</protein>
<evidence type="ECO:0000313" key="2">
    <source>
        <dbReference type="EMBL" id="MDO6965931.1"/>
    </source>
</evidence>
<reference evidence="2" key="2">
    <citation type="submission" date="2023-07" db="EMBL/GenBank/DDBJ databases">
        <authorList>
            <person name="Shen H."/>
        </authorList>
    </citation>
    <scope>NUCLEOTIDE SEQUENCE</scope>
    <source>
        <strain evidence="2">TNR-22</strain>
    </source>
</reference>
<proteinExistence type="predicted"/>
<dbReference type="Gene3D" id="3.30.70.270">
    <property type="match status" value="1"/>
</dbReference>
<sequence>MRAIADIADALQDKGLAILDFLPIPISYATLADRIIRFNNRAFHDTFGYLPPTCITVEDWVEQYYPLPEQQQTARETWRDLWADGLTGVSEIRTQVYQVKRRDGTISTFENRGILLHDLKIGVALFEDISERVRLETELRAAAYQDPLTGLANRRDLERRWDHIRNRLQGTGAEVALAMIDLDGFKLVNDNLGHAAGDFVLMETAKRLRSLVGENDILCRMGGDEFVIVIPDFAAAHEIASLCASVQAVMSRPMSYRGEQLRIGATIGATLSSGDNETLDQLMRKADTALYHGKATGKGTWHLYGTTIGRGIETSDMALAPLKEQPLSLPRQDRAGA</sequence>
<evidence type="ECO:0000313" key="3">
    <source>
        <dbReference type="Proteomes" id="UP001174932"/>
    </source>
</evidence>
<organism evidence="2 3">
    <name type="scientific">Rhizobium alvei</name>
    <dbReference type="NCBI Taxonomy" id="1132659"/>
    <lineage>
        <taxon>Bacteria</taxon>
        <taxon>Pseudomonadati</taxon>
        <taxon>Pseudomonadota</taxon>
        <taxon>Alphaproteobacteria</taxon>
        <taxon>Hyphomicrobiales</taxon>
        <taxon>Rhizobiaceae</taxon>
        <taxon>Rhizobium/Agrobacterium group</taxon>
        <taxon>Rhizobium</taxon>
    </lineage>
</organism>
<dbReference type="Gene3D" id="3.30.450.20">
    <property type="entry name" value="PAS domain"/>
    <property type="match status" value="1"/>
</dbReference>
<accession>A0ABT8YQY3</accession>
<keyword evidence="2" id="KW-0808">Transferase</keyword>
<evidence type="ECO:0000259" key="1">
    <source>
        <dbReference type="PROSITE" id="PS50887"/>
    </source>
</evidence>
<dbReference type="SUPFAM" id="SSF55073">
    <property type="entry name" value="Nucleotide cyclase"/>
    <property type="match status" value="1"/>
</dbReference>
<dbReference type="RefSeq" id="WP_304377861.1">
    <property type="nucleotide sequence ID" value="NZ_JAUOZU010000014.1"/>
</dbReference>
<name>A0ABT8YQY3_9HYPH</name>
<dbReference type="EMBL" id="JAUOZU010000014">
    <property type="protein sequence ID" value="MDO6965931.1"/>
    <property type="molecule type" value="Genomic_DNA"/>
</dbReference>
<dbReference type="InterPro" id="IPR052155">
    <property type="entry name" value="Biofilm_reg_signaling"/>
</dbReference>
<dbReference type="GO" id="GO:0052621">
    <property type="term" value="F:diguanylate cyclase activity"/>
    <property type="evidence" value="ECO:0007669"/>
    <property type="project" value="UniProtKB-EC"/>
</dbReference>
<dbReference type="Pfam" id="PF00990">
    <property type="entry name" value="GGDEF"/>
    <property type="match status" value="1"/>
</dbReference>